<dbReference type="PRINTS" id="PR00909">
    <property type="entry name" value="SPERMDNBNDNG"/>
</dbReference>
<evidence type="ECO:0000313" key="6">
    <source>
        <dbReference type="EMBL" id="SAL38990.1"/>
    </source>
</evidence>
<proteinExistence type="predicted"/>
<dbReference type="GO" id="GO:0015846">
    <property type="term" value="P:polyamine transport"/>
    <property type="evidence" value="ECO:0007669"/>
    <property type="project" value="InterPro"/>
</dbReference>
<feature type="chain" id="PRO_5008501748" evidence="5">
    <location>
        <begin position="29"/>
        <end position="355"/>
    </location>
</feature>
<dbReference type="AlphaFoldDB" id="A0A158H5G1"/>
<dbReference type="Proteomes" id="UP000054683">
    <property type="component" value="Unassembled WGS sequence"/>
</dbReference>
<keyword evidence="2" id="KW-0813">Transport</keyword>
<accession>A0A158H5G1</accession>
<comment type="subcellular location">
    <subcellularLocation>
        <location evidence="1">Periplasm</location>
    </subcellularLocation>
</comment>
<keyword evidence="4" id="KW-0574">Periplasm</keyword>
<feature type="signal peptide" evidence="5">
    <location>
        <begin position="1"/>
        <end position="28"/>
    </location>
</feature>
<sequence length="355" mass="39182">MALIDKVLKRALTCVMATAALASFAAHAEDVHVLNWKGYGTDEPWALKEFEAKTGYHVVNDFFNSEQEMLTKLRTNPGAYDVVMVNSAFNQQAREQNLLQPIDVSGMPNVADLNPKMRHSHLLEIGGQSYGIPWVWGVTSFAVNDTKVHPAPDTIQALWDPAYKGHVGIRDDAIEAVQFAALATGQNINDIKNLDAVKDKLKALTGQLKTFWSSENDWNQYVASGVFYISTYWSGSAARARNKFNLPVTFVIPKEGAIGWLDSLSIPKGAHNVAGAKAFINYMIDPGFYTQWDSRVGAPVSANVKAVAALPANAFNRAVLANPSVQSRIQFQEPITDDKRKAYLQLWQEIKAQAD</sequence>
<dbReference type="RefSeq" id="WP_082913469.1">
    <property type="nucleotide sequence ID" value="NZ_FCOK02000024.1"/>
</dbReference>
<gene>
    <name evidence="6" type="ORF">AWB69_03846</name>
</gene>
<reference evidence="6 7" key="1">
    <citation type="submission" date="2016-01" db="EMBL/GenBank/DDBJ databases">
        <authorList>
            <person name="Oliw E.H."/>
        </authorList>
    </citation>
    <scope>NUCLEOTIDE SEQUENCE [LARGE SCALE GENOMIC DNA]</scope>
    <source>
        <strain evidence="6">LMG 27134</strain>
    </source>
</reference>
<evidence type="ECO:0000313" key="7">
    <source>
        <dbReference type="Proteomes" id="UP000054683"/>
    </source>
</evidence>
<dbReference type="GO" id="GO:0042597">
    <property type="term" value="C:periplasmic space"/>
    <property type="evidence" value="ECO:0007669"/>
    <property type="project" value="UniProtKB-SubCell"/>
</dbReference>
<dbReference type="Gene3D" id="3.40.190.10">
    <property type="entry name" value="Periplasmic binding protein-like II"/>
    <property type="match status" value="2"/>
</dbReference>
<dbReference type="InterPro" id="IPR001188">
    <property type="entry name" value="Sperm_putr-bd"/>
</dbReference>
<dbReference type="PANTHER" id="PTHR30222">
    <property type="entry name" value="SPERMIDINE/PUTRESCINE-BINDING PERIPLASMIC PROTEIN"/>
    <property type="match status" value="1"/>
</dbReference>
<organism evidence="6 7">
    <name type="scientific">Caballeronia udeis</name>
    <dbReference type="NCBI Taxonomy" id="1232866"/>
    <lineage>
        <taxon>Bacteria</taxon>
        <taxon>Pseudomonadati</taxon>
        <taxon>Pseudomonadota</taxon>
        <taxon>Betaproteobacteria</taxon>
        <taxon>Burkholderiales</taxon>
        <taxon>Burkholderiaceae</taxon>
        <taxon>Caballeronia</taxon>
    </lineage>
</organism>
<evidence type="ECO:0000256" key="5">
    <source>
        <dbReference type="SAM" id="SignalP"/>
    </source>
</evidence>
<evidence type="ECO:0000256" key="2">
    <source>
        <dbReference type="ARBA" id="ARBA00022448"/>
    </source>
</evidence>
<dbReference type="EMBL" id="FCOK02000024">
    <property type="protein sequence ID" value="SAL38990.1"/>
    <property type="molecule type" value="Genomic_DNA"/>
</dbReference>
<evidence type="ECO:0000256" key="3">
    <source>
        <dbReference type="ARBA" id="ARBA00022729"/>
    </source>
</evidence>
<dbReference type="PANTHER" id="PTHR30222:SF2">
    <property type="entry name" value="ABC TRANSPORTER SUBSTRATE-BINDING PROTEIN"/>
    <property type="match status" value="1"/>
</dbReference>
<evidence type="ECO:0000256" key="4">
    <source>
        <dbReference type="ARBA" id="ARBA00022764"/>
    </source>
</evidence>
<dbReference type="GO" id="GO:0019808">
    <property type="term" value="F:polyamine binding"/>
    <property type="evidence" value="ECO:0007669"/>
    <property type="project" value="InterPro"/>
</dbReference>
<keyword evidence="3 5" id="KW-0732">Signal</keyword>
<name>A0A158H5G1_9BURK</name>
<dbReference type="Pfam" id="PF13343">
    <property type="entry name" value="SBP_bac_6"/>
    <property type="match status" value="1"/>
</dbReference>
<protein>
    <submittedName>
        <fullName evidence="6">ABC spermidine/putrescine transporter, periplasmic ligand binding protein</fullName>
    </submittedName>
</protein>
<evidence type="ECO:0000256" key="1">
    <source>
        <dbReference type="ARBA" id="ARBA00004418"/>
    </source>
</evidence>
<dbReference type="SUPFAM" id="SSF53850">
    <property type="entry name" value="Periplasmic binding protein-like II"/>
    <property type="match status" value="1"/>
</dbReference>